<sequence>MKTTLITALGFVLLSSAGAHADHAHADRAHEDHAQAEHKMDHGAQMAAHDGAVYEIGALHIERPFSRASLPNQPVGGGFFTVTNTGSEDDRLIAASTSPERADHMEIHEMAMDGQVMKMRELSDGLSIPAGETVELKPGGFHLMMMGLKQPLVEGESVTVSLTFEQAGTIEIPLAIGALNAKGGAAQGHMTHGN</sequence>
<evidence type="ECO:0000313" key="2">
    <source>
        <dbReference type="EMBL" id="AWI84973.1"/>
    </source>
</evidence>
<dbReference type="KEGG" id="ypac:CEW88_14450"/>
<gene>
    <name evidence="2" type="ORF">CEW88_14450</name>
</gene>
<dbReference type="Proteomes" id="UP000244915">
    <property type="component" value="Chromosome 2"/>
</dbReference>
<evidence type="ECO:0000256" key="1">
    <source>
        <dbReference type="SAM" id="SignalP"/>
    </source>
</evidence>
<dbReference type="Pfam" id="PF04314">
    <property type="entry name" value="PCuAC"/>
    <property type="match status" value="1"/>
</dbReference>
<accession>A0A2U8HGK9</accession>
<evidence type="ECO:0008006" key="4">
    <source>
        <dbReference type="Google" id="ProtNLM"/>
    </source>
</evidence>
<dbReference type="RefSeq" id="WP_108968303.1">
    <property type="nucleotide sequence ID" value="NZ_CP022190.1"/>
</dbReference>
<dbReference type="Gene3D" id="2.60.40.1890">
    <property type="entry name" value="PCu(A)C copper chaperone"/>
    <property type="match status" value="1"/>
</dbReference>
<dbReference type="InterPro" id="IPR058248">
    <property type="entry name" value="Lxx211020-like"/>
</dbReference>
<dbReference type="AlphaFoldDB" id="A0A2U8HGK9"/>
<dbReference type="InterPro" id="IPR036182">
    <property type="entry name" value="PCuAC_sf"/>
</dbReference>
<reference evidence="2 3" key="1">
    <citation type="submission" date="2017-06" db="EMBL/GenBank/DDBJ databases">
        <title>Yangia sp. YSBP01 complete genome sequence.</title>
        <authorList>
            <person name="Woo J.-H."/>
            <person name="Kim H.-S."/>
        </authorList>
    </citation>
    <scope>NUCLEOTIDE SEQUENCE [LARGE SCALE GENOMIC DNA]</scope>
    <source>
        <strain evidence="2 3">YSBP01</strain>
    </source>
</reference>
<dbReference type="OrthoDB" id="9796962at2"/>
<dbReference type="SUPFAM" id="SSF110087">
    <property type="entry name" value="DR1885-like metal-binding protein"/>
    <property type="match status" value="1"/>
</dbReference>
<dbReference type="EMBL" id="CP022190">
    <property type="protein sequence ID" value="AWI84973.1"/>
    <property type="molecule type" value="Genomic_DNA"/>
</dbReference>
<feature type="signal peptide" evidence="1">
    <location>
        <begin position="1"/>
        <end position="21"/>
    </location>
</feature>
<keyword evidence="1" id="KW-0732">Signal</keyword>
<name>A0A2U8HGK9_9RHOB</name>
<dbReference type="PANTHER" id="PTHR36302:SF1">
    <property type="entry name" value="COPPER CHAPERONE PCU(A)C"/>
    <property type="match status" value="1"/>
</dbReference>
<proteinExistence type="predicted"/>
<dbReference type="PANTHER" id="PTHR36302">
    <property type="entry name" value="BLR7088 PROTEIN"/>
    <property type="match status" value="1"/>
</dbReference>
<organism evidence="2 3">
    <name type="scientific">Alloyangia pacifica</name>
    <dbReference type="NCBI Taxonomy" id="311180"/>
    <lineage>
        <taxon>Bacteria</taxon>
        <taxon>Pseudomonadati</taxon>
        <taxon>Pseudomonadota</taxon>
        <taxon>Alphaproteobacteria</taxon>
        <taxon>Rhodobacterales</taxon>
        <taxon>Roseobacteraceae</taxon>
        <taxon>Alloyangia</taxon>
    </lineage>
</organism>
<protein>
    <recommendedName>
        <fullName evidence="4">Copper chaperone PCu(A)C</fullName>
    </recommendedName>
</protein>
<feature type="chain" id="PRO_5016117274" description="Copper chaperone PCu(A)C" evidence="1">
    <location>
        <begin position="22"/>
        <end position="194"/>
    </location>
</feature>
<dbReference type="InterPro" id="IPR007410">
    <property type="entry name" value="LpqE-like"/>
</dbReference>
<evidence type="ECO:0000313" key="3">
    <source>
        <dbReference type="Proteomes" id="UP000244915"/>
    </source>
</evidence>